<keyword evidence="2" id="KW-0489">Methyltransferase</keyword>
<dbReference type="GO" id="GO:0008168">
    <property type="term" value="F:methyltransferase activity"/>
    <property type="evidence" value="ECO:0007669"/>
    <property type="project" value="UniProtKB-KW"/>
</dbReference>
<sequence>MTLTILLILLILILLLSCLAWRFASRRTALPCPVWMRWLLDPSSGKGVSSRTRRTITNLSLKPGMQVLDAGCGPGRLSIPLAAAVGPDGTVTAMDLQDGMLDIVRERADKNKIFNISFIQGGIGNIDLPSEKYDRAVLITVLGEIPNRETAMESLFKTLKQGGLLLVEETIRDPHFQSRSTVTELAEGVGFRVKEFSGNRFSYTIILEKPVDS</sequence>
<evidence type="ECO:0000259" key="1">
    <source>
        <dbReference type="Pfam" id="PF13847"/>
    </source>
</evidence>
<protein>
    <submittedName>
        <fullName evidence="2">Methyltransferase type 11</fullName>
    </submittedName>
</protein>
<organism evidence="2 3">
    <name type="scientific">Methanospirillum lacunae</name>
    <dbReference type="NCBI Taxonomy" id="668570"/>
    <lineage>
        <taxon>Archaea</taxon>
        <taxon>Methanobacteriati</taxon>
        <taxon>Methanobacteriota</taxon>
        <taxon>Stenosarchaea group</taxon>
        <taxon>Methanomicrobia</taxon>
        <taxon>Methanomicrobiales</taxon>
        <taxon>Methanospirillaceae</taxon>
        <taxon>Methanospirillum</taxon>
    </lineage>
</organism>
<feature type="domain" description="Methyltransferase" evidence="1">
    <location>
        <begin position="62"/>
        <end position="171"/>
    </location>
</feature>
<dbReference type="InterPro" id="IPR029063">
    <property type="entry name" value="SAM-dependent_MTases_sf"/>
</dbReference>
<evidence type="ECO:0000313" key="2">
    <source>
        <dbReference type="EMBL" id="PWR72116.1"/>
    </source>
</evidence>
<keyword evidence="3" id="KW-1185">Reference proteome</keyword>
<dbReference type="CDD" id="cd02440">
    <property type="entry name" value="AdoMet_MTases"/>
    <property type="match status" value="1"/>
</dbReference>
<dbReference type="RefSeq" id="WP_109968606.1">
    <property type="nucleotide sequence ID" value="NZ_CP176093.1"/>
</dbReference>
<evidence type="ECO:0000313" key="3">
    <source>
        <dbReference type="Proteomes" id="UP000245657"/>
    </source>
</evidence>
<dbReference type="PANTHER" id="PTHR43861:SF1">
    <property type="entry name" value="TRANS-ACONITATE 2-METHYLTRANSFERASE"/>
    <property type="match status" value="1"/>
</dbReference>
<dbReference type="EMBL" id="QGMY01000007">
    <property type="protein sequence ID" value="PWR72116.1"/>
    <property type="molecule type" value="Genomic_DNA"/>
</dbReference>
<dbReference type="PANTHER" id="PTHR43861">
    <property type="entry name" value="TRANS-ACONITATE 2-METHYLTRANSFERASE-RELATED"/>
    <property type="match status" value="1"/>
</dbReference>
<dbReference type="OrthoDB" id="1018at2157"/>
<reference evidence="2 3" key="1">
    <citation type="submission" date="2018-05" db="EMBL/GenBank/DDBJ databases">
        <title>Draft genome of Methanospirillum lacunae Ki8-1.</title>
        <authorList>
            <person name="Dueholm M.S."/>
            <person name="Nielsen P.H."/>
            <person name="Bakmann L.F."/>
            <person name="Otzen D.E."/>
        </authorList>
    </citation>
    <scope>NUCLEOTIDE SEQUENCE [LARGE SCALE GENOMIC DNA]</scope>
    <source>
        <strain evidence="2 3">Ki8-1</strain>
    </source>
</reference>
<dbReference type="Pfam" id="PF13847">
    <property type="entry name" value="Methyltransf_31"/>
    <property type="match status" value="1"/>
</dbReference>
<dbReference type="GeneID" id="97548017"/>
<comment type="caution">
    <text evidence="2">The sequence shown here is derived from an EMBL/GenBank/DDBJ whole genome shotgun (WGS) entry which is preliminary data.</text>
</comment>
<gene>
    <name evidence="2" type="ORF">DK846_09000</name>
</gene>
<dbReference type="SUPFAM" id="SSF53335">
    <property type="entry name" value="S-adenosyl-L-methionine-dependent methyltransferases"/>
    <property type="match status" value="1"/>
</dbReference>
<dbReference type="InterPro" id="IPR025714">
    <property type="entry name" value="Methyltranfer_dom"/>
</dbReference>
<dbReference type="AlphaFoldDB" id="A0A2V2N305"/>
<dbReference type="Gene3D" id="3.40.50.150">
    <property type="entry name" value="Vaccinia Virus protein VP39"/>
    <property type="match status" value="1"/>
</dbReference>
<name>A0A2V2N305_9EURY</name>
<dbReference type="Proteomes" id="UP000245657">
    <property type="component" value="Unassembled WGS sequence"/>
</dbReference>
<accession>A0A2V2N305</accession>
<proteinExistence type="predicted"/>
<dbReference type="GO" id="GO:0032259">
    <property type="term" value="P:methylation"/>
    <property type="evidence" value="ECO:0007669"/>
    <property type="project" value="UniProtKB-KW"/>
</dbReference>
<keyword evidence="2" id="KW-0808">Transferase</keyword>